<proteinExistence type="predicted"/>
<evidence type="ECO:0008006" key="3">
    <source>
        <dbReference type="Google" id="ProtNLM"/>
    </source>
</evidence>
<feature type="chain" id="PRO_5016768752" description="Secreted protein" evidence="1">
    <location>
        <begin position="23"/>
        <end position="74"/>
    </location>
</feature>
<gene>
    <name evidence="2" type="ORF">SETIT_4G039900v2</name>
</gene>
<dbReference type="AlphaFoldDB" id="A0A368QQS7"/>
<feature type="signal peptide" evidence="1">
    <location>
        <begin position="1"/>
        <end position="22"/>
    </location>
</feature>
<evidence type="ECO:0000256" key="1">
    <source>
        <dbReference type="SAM" id="SignalP"/>
    </source>
</evidence>
<sequence>MKVLSQTSALMIVALVPAACRGLLIHLCRGAGAIICTPSNDVVDDLGLPSRQRSPDSCMPSSGRMHKVLSYCCF</sequence>
<reference evidence="2" key="1">
    <citation type="journal article" date="2012" name="Nat. Biotechnol.">
        <title>Reference genome sequence of the model plant Setaria.</title>
        <authorList>
            <person name="Bennetzen J.L."/>
            <person name="Schmutz J."/>
            <person name="Wang H."/>
            <person name="Percifield R."/>
            <person name="Hawkins J."/>
            <person name="Pontaroli A.C."/>
            <person name="Estep M."/>
            <person name="Feng L."/>
            <person name="Vaughn J.N."/>
            <person name="Grimwood J."/>
            <person name="Jenkins J."/>
            <person name="Barry K."/>
            <person name="Lindquist E."/>
            <person name="Hellsten U."/>
            <person name="Deshpande S."/>
            <person name="Wang X."/>
            <person name="Wu X."/>
            <person name="Mitros T."/>
            <person name="Triplett J."/>
            <person name="Yang X."/>
            <person name="Ye C.Y."/>
            <person name="Mauro-Herrera M."/>
            <person name="Wang L."/>
            <person name="Li P."/>
            <person name="Sharma M."/>
            <person name="Sharma R."/>
            <person name="Ronald P.C."/>
            <person name="Panaud O."/>
            <person name="Kellogg E.A."/>
            <person name="Brutnell T.P."/>
            <person name="Doust A.N."/>
            <person name="Tuskan G.A."/>
            <person name="Rokhsar D."/>
            <person name="Devos K.M."/>
        </authorList>
    </citation>
    <scope>NUCLEOTIDE SEQUENCE [LARGE SCALE GENOMIC DNA]</scope>
    <source>
        <strain evidence="2">Yugu1</strain>
    </source>
</reference>
<accession>A0A368QQS7</accession>
<dbReference type="EMBL" id="CM003531">
    <property type="protein sequence ID" value="RCV20233.1"/>
    <property type="molecule type" value="Genomic_DNA"/>
</dbReference>
<reference evidence="2" key="2">
    <citation type="submission" date="2015-07" db="EMBL/GenBank/DDBJ databases">
        <authorList>
            <person name="Noorani M."/>
        </authorList>
    </citation>
    <scope>NUCLEOTIDE SEQUENCE</scope>
    <source>
        <strain evidence="2">Yugu1</strain>
    </source>
</reference>
<evidence type="ECO:0000313" key="2">
    <source>
        <dbReference type="EMBL" id="RCV20233.1"/>
    </source>
</evidence>
<protein>
    <recommendedName>
        <fullName evidence="3">Secreted protein</fullName>
    </recommendedName>
</protein>
<keyword evidence="1" id="KW-0732">Signal</keyword>
<organism evidence="2">
    <name type="scientific">Setaria italica</name>
    <name type="common">Foxtail millet</name>
    <name type="synonym">Panicum italicum</name>
    <dbReference type="NCBI Taxonomy" id="4555"/>
    <lineage>
        <taxon>Eukaryota</taxon>
        <taxon>Viridiplantae</taxon>
        <taxon>Streptophyta</taxon>
        <taxon>Embryophyta</taxon>
        <taxon>Tracheophyta</taxon>
        <taxon>Spermatophyta</taxon>
        <taxon>Magnoliopsida</taxon>
        <taxon>Liliopsida</taxon>
        <taxon>Poales</taxon>
        <taxon>Poaceae</taxon>
        <taxon>PACMAD clade</taxon>
        <taxon>Panicoideae</taxon>
        <taxon>Panicodae</taxon>
        <taxon>Paniceae</taxon>
        <taxon>Cenchrinae</taxon>
        <taxon>Setaria</taxon>
    </lineage>
</organism>
<name>A0A368QQS7_SETIT</name>